<dbReference type="PANTHER" id="PTHR35213:SF3">
    <property type="entry name" value="MYB-LIKE DOMAIN-CONTAINING PROTEIN"/>
    <property type="match status" value="1"/>
</dbReference>
<proteinExistence type="predicted"/>
<feature type="region of interest" description="Disordered" evidence="1">
    <location>
        <begin position="98"/>
        <end position="143"/>
    </location>
</feature>
<keyword evidence="3" id="KW-1185">Reference proteome</keyword>
<feature type="region of interest" description="Disordered" evidence="1">
    <location>
        <begin position="34"/>
        <end position="64"/>
    </location>
</feature>
<gene>
    <name evidence="2" type="ORF">GN244_ATG07058</name>
</gene>
<name>A0A833SWW6_PHYIN</name>
<protein>
    <submittedName>
        <fullName evidence="2">Uncharacterized protein</fullName>
    </submittedName>
</protein>
<sequence>MQPALSQPSVSIQHSPPPSCVFITLGTTLIPLSQLHSQPPQRPPQAAPPFTPPQNPQPPNRLSGLATQLESDRSIISVRPPSVTFQFALVVQMAERRQSSRSSTSRYRTRSSSTPPSKRSLGFSTPSASSAVSPPSLSPTHDELSTDRVLTFLQSAQDRNVPVRFGKWSLEEDAYLAKLIWLFENGLLVDIEHKMSLRSFLALMLDCCPMRISKKQMHGHKFVGKTKYVRRNTQMTQKEYDKICQEVSTLRHAFIKAWARDEYDRRSNRAKEDATGFQNWYDRAVSLVPMPKLAKRSNLKEYKRKRHIEPLDEVETHVQSTKRQQVEKTSTIRPVQAAVDHLEREDAPQVEMLEPVEILPLEPAPIPDSTVVTALPTSYCSETVNMGDWLANLDRGRTVTQWTDFQTVNHVGETRYTLCEDAVQVSLHLSDQQPSMAGLSIERRSSRLIIDFGAPSCWSMDEESKHEPSCDYSEWADHDLAEELAMTTDPGIFGWDDASSLPHLAYNPTVNFL</sequence>
<feature type="compositionally biased region" description="Low complexity" evidence="1">
    <location>
        <begin position="100"/>
        <end position="139"/>
    </location>
</feature>
<comment type="caution">
    <text evidence="2">The sequence shown here is derived from an EMBL/GenBank/DDBJ whole genome shotgun (WGS) entry which is preliminary data.</text>
</comment>
<dbReference type="EMBL" id="WSZM01000136">
    <property type="protein sequence ID" value="KAF4040708.1"/>
    <property type="molecule type" value="Genomic_DNA"/>
</dbReference>
<dbReference type="Proteomes" id="UP000602510">
    <property type="component" value="Unassembled WGS sequence"/>
</dbReference>
<organism evidence="2 3">
    <name type="scientific">Phytophthora infestans</name>
    <name type="common">Potato late blight agent</name>
    <name type="synonym">Botrytis infestans</name>
    <dbReference type="NCBI Taxonomy" id="4787"/>
    <lineage>
        <taxon>Eukaryota</taxon>
        <taxon>Sar</taxon>
        <taxon>Stramenopiles</taxon>
        <taxon>Oomycota</taxon>
        <taxon>Peronosporomycetes</taxon>
        <taxon>Peronosporales</taxon>
        <taxon>Peronosporaceae</taxon>
        <taxon>Phytophthora</taxon>
    </lineage>
</organism>
<dbReference type="PANTHER" id="PTHR35213">
    <property type="entry name" value="RING-TYPE DOMAIN-CONTAINING PROTEIN-RELATED"/>
    <property type="match status" value="1"/>
</dbReference>
<feature type="compositionally biased region" description="Pro residues" evidence="1">
    <location>
        <begin position="40"/>
        <end position="59"/>
    </location>
</feature>
<accession>A0A833SWW6</accession>
<dbReference type="AlphaFoldDB" id="A0A833SWW6"/>
<evidence type="ECO:0000313" key="2">
    <source>
        <dbReference type="EMBL" id="KAF4040708.1"/>
    </source>
</evidence>
<evidence type="ECO:0000256" key="1">
    <source>
        <dbReference type="SAM" id="MobiDB-lite"/>
    </source>
</evidence>
<reference evidence="2" key="1">
    <citation type="submission" date="2020-04" db="EMBL/GenBank/DDBJ databases">
        <title>Hybrid Assembly of Korean Phytophthora infestans isolates.</title>
        <authorList>
            <person name="Prokchorchik M."/>
            <person name="Lee Y."/>
            <person name="Seo J."/>
            <person name="Cho J.-H."/>
            <person name="Park Y.-E."/>
            <person name="Jang D.-C."/>
            <person name="Im J.-S."/>
            <person name="Choi J.-G."/>
            <person name="Park H.-J."/>
            <person name="Lee G.-B."/>
            <person name="Lee Y.-G."/>
            <person name="Hong S.-Y."/>
            <person name="Cho K."/>
            <person name="Sohn K.H."/>
        </authorList>
    </citation>
    <scope>NUCLEOTIDE SEQUENCE</scope>
    <source>
        <strain evidence="2">KR_1_A1</strain>
    </source>
</reference>
<evidence type="ECO:0000313" key="3">
    <source>
        <dbReference type="Proteomes" id="UP000602510"/>
    </source>
</evidence>